<reference evidence="1 2" key="1">
    <citation type="journal article" date="2014" name="Agronomy (Basel)">
        <title>A Draft Genome Sequence for Ensete ventricosum, the Drought-Tolerant Tree Against Hunger.</title>
        <authorList>
            <person name="Harrison J."/>
            <person name="Moore K.A."/>
            <person name="Paszkiewicz K."/>
            <person name="Jones T."/>
            <person name="Grant M."/>
            <person name="Ambacheew D."/>
            <person name="Muzemil S."/>
            <person name="Studholme D.J."/>
        </authorList>
    </citation>
    <scope>NUCLEOTIDE SEQUENCE [LARGE SCALE GENOMIC DNA]</scope>
</reference>
<evidence type="ECO:0000313" key="2">
    <source>
        <dbReference type="Proteomes" id="UP000287651"/>
    </source>
</evidence>
<dbReference type="AlphaFoldDB" id="A0A426X8R3"/>
<sequence length="130" mass="14358">MVLVARASLGVPGATPGTSQHKASYDPRISRPLVPQQCTGASLGWSIATDGFDLALTRKLNSNSFTSWSKDKTERGFNWLYIWGGPRSVRDRLVLDLLDERGYPERAFSPLFFGSVELLLGFIQPMVNLA</sequence>
<dbReference type="Proteomes" id="UP000287651">
    <property type="component" value="Unassembled WGS sequence"/>
</dbReference>
<gene>
    <name evidence="1" type="ORF">B296_00054271</name>
</gene>
<protein>
    <submittedName>
        <fullName evidence="1">Uncharacterized protein</fullName>
    </submittedName>
</protein>
<accession>A0A426X8R3</accession>
<comment type="caution">
    <text evidence="1">The sequence shown here is derived from an EMBL/GenBank/DDBJ whole genome shotgun (WGS) entry which is preliminary data.</text>
</comment>
<name>A0A426X8R3_ENSVE</name>
<proteinExistence type="predicted"/>
<dbReference type="EMBL" id="AMZH03024400">
    <property type="protein sequence ID" value="RRT35866.1"/>
    <property type="molecule type" value="Genomic_DNA"/>
</dbReference>
<evidence type="ECO:0000313" key="1">
    <source>
        <dbReference type="EMBL" id="RRT35866.1"/>
    </source>
</evidence>
<organism evidence="1 2">
    <name type="scientific">Ensete ventricosum</name>
    <name type="common">Abyssinian banana</name>
    <name type="synonym">Musa ensete</name>
    <dbReference type="NCBI Taxonomy" id="4639"/>
    <lineage>
        <taxon>Eukaryota</taxon>
        <taxon>Viridiplantae</taxon>
        <taxon>Streptophyta</taxon>
        <taxon>Embryophyta</taxon>
        <taxon>Tracheophyta</taxon>
        <taxon>Spermatophyta</taxon>
        <taxon>Magnoliopsida</taxon>
        <taxon>Liliopsida</taxon>
        <taxon>Zingiberales</taxon>
        <taxon>Musaceae</taxon>
        <taxon>Ensete</taxon>
    </lineage>
</organism>